<reference evidence="2 3" key="1">
    <citation type="submission" date="2019-07" db="EMBL/GenBank/DDBJ databases">
        <title>Aquicoccus porphyridii gen. nov., sp. nov., isolated from a small marine red alga, Porphyridium marinum.</title>
        <authorList>
            <person name="Liu L."/>
        </authorList>
    </citation>
    <scope>NUCLEOTIDE SEQUENCE [LARGE SCALE GENOMIC DNA]</scope>
    <source>
        <strain evidence="2 3">L1 8-17</strain>
    </source>
</reference>
<proteinExistence type="predicted"/>
<comment type="caution">
    <text evidence="2">The sequence shown here is derived from an EMBL/GenBank/DDBJ whole genome shotgun (WGS) entry which is preliminary data.</text>
</comment>
<feature type="domain" description="Competence protein CoiA-like N-terminal" evidence="1">
    <location>
        <begin position="26"/>
        <end position="54"/>
    </location>
</feature>
<evidence type="ECO:0000313" key="3">
    <source>
        <dbReference type="Proteomes" id="UP000325291"/>
    </source>
</evidence>
<evidence type="ECO:0000259" key="1">
    <source>
        <dbReference type="Pfam" id="PF25164"/>
    </source>
</evidence>
<organism evidence="2 3">
    <name type="scientific">Aquicoccus porphyridii</name>
    <dbReference type="NCBI Taxonomy" id="1852029"/>
    <lineage>
        <taxon>Bacteria</taxon>
        <taxon>Pseudomonadati</taxon>
        <taxon>Pseudomonadota</taxon>
        <taxon>Alphaproteobacteria</taxon>
        <taxon>Rhodobacterales</taxon>
        <taxon>Paracoccaceae</taxon>
        <taxon>Aquicoccus</taxon>
    </lineage>
</organism>
<dbReference type="InterPro" id="IPR057253">
    <property type="entry name" value="CoiA-like_N"/>
</dbReference>
<keyword evidence="3" id="KW-1185">Reference proteome</keyword>
<dbReference type="Proteomes" id="UP000325291">
    <property type="component" value="Unassembled WGS sequence"/>
</dbReference>
<gene>
    <name evidence="2" type="ORF">FLO80_10945</name>
</gene>
<dbReference type="Pfam" id="PF25164">
    <property type="entry name" value="CoiA_N"/>
    <property type="match status" value="1"/>
</dbReference>
<name>A0A5A9ZD27_9RHOB</name>
<protein>
    <submittedName>
        <fullName evidence="2">Competence protein</fullName>
    </submittedName>
</protein>
<evidence type="ECO:0000313" key="2">
    <source>
        <dbReference type="EMBL" id="KAA0914882.1"/>
    </source>
</evidence>
<accession>A0A5A9ZD27</accession>
<dbReference type="AlphaFoldDB" id="A0A5A9ZD27"/>
<dbReference type="EMBL" id="VINQ01000007">
    <property type="protein sequence ID" value="KAA0914882.1"/>
    <property type="molecule type" value="Genomic_DNA"/>
</dbReference>
<sequence>MKGNDMEFALVNGERDIPQLGVVAECPGCGAPVTAKCGEQRVWHWAHKGRKHCDPWHENETEWHRGWKSLFPQECQEVIHVAPDGEKHIADVKTPHGLVIEFQHSHLQPDERRAREAFYDRMIWVVDGSRLKRDRPRLVESFRFWHRVGNSLLFLTPFVGKTLPKNWTGCKVPVMFDFTAGDNFVARTTPGGTNLWCLFPGRVAGYAMIALCGRNALLRDALSGKLNLNHEGLAKGVTTYMARQNAAARMQTRRWSGRRRARF</sequence>